<dbReference type="STRING" id="1121131.SAMN02745229_00693"/>
<gene>
    <name evidence="2" type="ORF">SAMN02745229_00693</name>
</gene>
<feature type="transmembrane region" description="Helical" evidence="1">
    <location>
        <begin position="111"/>
        <end position="130"/>
    </location>
</feature>
<proteinExistence type="predicted"/>
<evidence type="ECO:0000313" key="2">
    <source>
        <dbReference type="EMBL" id="SHH56925.1"/>
    </source>
</evidence>
<dbReference type="GeneID" id="89510620"/>
<feature type="transmembrane region" description="Helical" evidence="1">
    <location>
        <begin position="136"/>
        <end position="167"/>
    </location>
</feature>
<dbReference type="AlphaFoldDB" id="A0A1M5U1F5"/>
<dbReference type="Proteomes" id="UP000184278">
    <property type="component" value="Unassembled WGS sequence"/>
</dbReference>
<keyword evidence="1" id="KW-0812">Transmembrane</keyword>
<keyword evidence="3" id="KW-1185">Reference proteome</keyword>
<evidence type="ECO:0000313" key="3">
    <source>
        <dbReference type="Proteomes" id="UP000184278"/>
    </source>
</evidence>
<evidence type="ECO:0000256" key="1">
    <source>
        <dbReference type="SAM" id="Phobius"/>
    </source>
</evidence>
<dbReference type="EMBL" id="FQXK01000005">
    <property type="protein sequence ID" value="SHH56925.1"/>
    <property type="molecule type" value="Genomic_DNA"/>
</dbReference>
<dbReference type="NCBIfam" id="NF038403">
    <property type="entry name" value="perm_prefix_1"/>
    <property type="match status" value="1"/>
</dbReference>
<organism evidence="2 3">
    <name type="scientific">Butyrivibrio fibrisolvens DSM 3071</name>
    <dbReference type="NCBI Taxonomy" id="1121131"/>
    <lineage>
        <taxon>Bacteria</taxon>
        <taxon>Bacillati</taxon>
        <taxon>Bacillota</taxon>
        <taxon>Clostridia</taxon>
        <taxon>Lachnospirales</taxon>
        <taxon>Lachnospiraceae</taxon>
        <taxon>Butyrivibrio</taxon>
    </lineage>
</organism>
<protein>
    <submittedName>
        <fullName evidence="2">Uncharacterized protein</fullName>
    </submittedName>
</protein>
<dbReference type="RefSeq" id="WP_073385538.1">
    <property type="nucleotide sequence ID" value="NZ_FQXK01000005.1"/>
</dbReference>
<keyword evidence="1" id="KW-0472">Membrane</keyword>
<accession>A0A1M5U1F5</accession>
<dbReference type="OrthoDB" id="9815852at2"/>
<reference evidence="3" key="1">
    <citation type="submission" date="2016-11" db="EMBL/GenBank/DDBJ databases">
        <authorList>
            <person name="Varghese N."/>
            <person name="Submissions S."/>
        </authorList>
    </citation>
    <scope>NUCLEOTIDE SEQUENCE [LARGE SCALE GENOMIC DNA]</scope>
    <source>
        <strain evidence="3">DSM 3071</strain>
    </source>
</reference>
<keyword evidence="1" id="KW-1133">Transmembrane helix</keyword>
<name>A0A1M5U1F5_BUTFI</name>
<sequence length="273" mass="29922">METIKNYLETMFATIPDSPQSRKAKQELLSMMEDKYNELKESGMPENEIIGTIISEFGNKEDLMEFLGQNSNDTALEVVRDIPNNQNVANRRIISMDEAFKYISDVSASRSTLGLGVFMCILAPIGPILASGLGNIFFLSLFSGIFDALGVAVLFLFVAIGVGFILVSCSKSKAWEFLEKEPCALALDAEPGVQNELMEHQETKTFMLALGVLLCIISVVPVTFFGIISFIDFFTEALGPALIFPLVGAGVFCILNSTRTTSPCETLLELKNK</sequence>
<dbReference type="InterPro" id="IPR047928">
    <property type="entry name" value="Perm_prefix_1"/>
</dbReference>
<feature type="transmembrane region" description="Helical" evidence="1">
    <location>
        <begin position="206"/>
        <end position="231"/>
    </location>
</feature>
<feature type="transmembrane region" description="Helical" evidence="1">
    <location>
        <begin position="237"/>
        <end position="255"/>
    </location>
</feature>